<keyword evidence="1" id="KW-0238">DNA-binding</keyword>
<proteinExistence type="predicted"/>
<name>C6XR19_HIRBI</name>
<evidence type="ECO:0000313" key="5">
    <source>
        <dbReference type="Proteomes" id="UP000002745"/>
    </source>
</evidence>
<dbReference type="SMART" id="SM00448">
    <property type="entry name" value="REC"/>
    <property type="match status" value="1"/>
</dbReference>
<keyword evidence="5" id="KW-1185">Reference proteome</keyword>
<dbReference type="HOGENOM" id="CLU_841379_0_0_5"/>
<dbReference type="OrthoDB" id="5497412at2"/>
<dbReference type="GO" id="GO:0006355">
    <property type="term" value="P:regulation of DNA-templated transcription"/>
    <property type="evidence" value="ECO:0007669"/>
    <property type="project" value="InterPro"/>
</dbReference>
<dbReference type="InterPro" id="IPR000792">
    <property type="entry name" value="Tscrpt_reg_LuxR_C"/>
</dbReference>
<dbReference type="PROSITE" id="PS50110">
    <property type="entry name" value="RESPONSE_REGULATORY"/>
    <property type="match status" value="1"/>
</dbReference>
<dbReference type="SMART" id="SM00421">
    <property type="entry name" value="HTH_LUXR"/>
    <property type="match status" value="1"/>
</dbReference>
<reference evidence="5" key="1">
    <citation type="journal article" date="2011" name="J. Bacteriol.">
        <title>Genome sequences of eight morphologically diverse alphaproteobacteria.</title>
        <authorList>
            <consortium name="US DOE Joint Genome Institute"/>
            <person name="Brown P.J."/>
            <person name="Kysela D.T."/>
            <person name="Buechlein A."/>
            <person name="Hemmerich C."/>
            <person name="Brun Y.V."/>
        </authorList>
    </citation>
    <scope>NUCLEOTIDE SEQUENCE [LARGE SCALE GENOMIC DNA]</scope>
    <source>
        <strain evidence="5">ATCC 49814 / DSM 5838 / IFAM 1418</strain>
    </source>
</reference>
<dbReference type="EMBL" id="CP001678">
    <property type="protein sequence ID" value="ACT60550.1"/>
    <property type="molecule type" value="Genomic_DNA"/>
</dbReference>
<dbReference type="InterPro" id="IPR001789">
    <property type="entry name" value="Sig_transdc_resp-reg_receiver"/>
</dbReference>
<dbReference type="Proteomes" id="UP000002745">
    <property type="component" value="Chromosome"/>
</dbReference>
<dbReference type="InterPro" id="IPR016032">
    <property type="entry name" value="Sig_transdc_resp-reg_C-effctor"/>
</dbReference>
<organism evidence="4 5">
    <name type="scientific">Hirschia baltica (strain ATCC 49814 / DSM 5838 / IFAM 1418)</name>
    <dbReference type="NCBI Taxonomy" id="582402"/>
    <lineage>
        <taxon>Bacteria</taxon>
        <taxon>Pseudomonadati</taxon>
        <taxon>Pseudomonadota</taxon>
        <taxon>Alphaproteobacteria</taxon>
        <taxon>Hyphomonadales</taxon>
        <taxon>Hyphomonadaceae</taxon>
        <taxon>Hirschia</taxon>
    </lineage>
</organism>
<feature type="modified residue" description="4-aspartylphosphate" evidence="2">
    <location>
        <position position="57"/>
    </location>
</feature>
<evidence type="ECO:0000259" key="3">
    <source>
        <dbReference type="PROSITE" id="PS50110"/>
    </source>
</evidence>
<dbReference type="SUPFAM" id="SSF46894">
    <property type="entry name" value="C-terminal effector domain of the bipartite response regulators"/>
    <property type="match status" value="1"/>
</dbReference>
<keyword evidence="2" id="KW-0597">Phosphoprotein</keyword>
<evidence type="ECO:0000256" key="1">
    <source>
        <dbReference type="ARBA" id="ARBA00023125"/>
    </source>
</evidence>
<dbReference type="AlphaFoldDB" id="C6XR19"/>
<feature type="domain" description="Response regulatory" evidence="3">
    <location>
        <begin position="6"/>
        <end position="125"/>
    </location>
</feature>
<dbReference type="STRING" id="582402.Hbal_2878"/>
<protein>
    <submittedName>
        <fullName evidence="4">Two component transcriptional regulator, LuxR family</fullName>
    </submittedName>
</protein>
<dbReference type="KEGG" id="hba:Hbal_2878"/>
<dbReference type="RefSeq" id="WP_015828700.1">
    <property type="nucleotide sequence ID" value="NC_012982.1"/>
</dbReference>
<sequence>MVHSPVIQFVDDDGNLLDSLVRQVKRSRPDWIVHKNQTPENALEAFRSRGADIVVTDFCMPGMDGLDLVSKMQALNPNIHTRFIMLTGSGDYSTAMTAINQLNISRFHSKPFSCNELIVEIEACLKLIEEDGSQSYELQEITMGDMCAPVFILDDSARLIYSNQAADALFQQGDVFSFGNDKVCRINDSTYRKQFEDSLKLVFNGNCDRPIWLRLEVSANRLPVGMVLQPKIMSNGRRVVSILLSPSQKDAHVSLQAIQVVFQLSTAEARIVLALINGLPLAEAASASGVALSSARTYLKRAYQKTGTSSQAELVASICATTGNLLPTSR</sequence>
<dbReference type="InterPro" id="IPR036388">
    <property type="entry name" value="WH-like_DNA-bd_sf"/>
</dbReference>
<dbReference type="PANTHER" id="PTHR43214">
    <property type="entry name" value="TWO-COMPONENT RESPONSE REGULATOR"/>
    <property type="match status" value="1"/>
</dbReference>
<dbReference type="GO" id="GO:0000160">
    <property type="term" value="P:phosphorelay signal transduction system"/>
    <property type="evidence" value="ECO:0007669"/>
    <property type="project" value="InterPro"/>
</dbReference>
<dbReference type="SUPFAM" id="SSF52172">
    <property type="entry name" value="CheY-like"/>
    <property type="match status" value="1"/>
</dbReference>
<dbReference type="eggNOG" id="COG2197">
    <property type="taxonomic scope" value="Bacteria"/>
</dbReference>
<dbReference type="InterPro" id="IPR011006">
    <property type="entry name" value="CheY-like_superfamily"/>
</dbReference>
<dbReference type="Gene3D" id="1.10.10.10">
    <property type="entry name" value="Winged helix-like DNA-binding domain superfamily/Winged helix DNA-binding domain"/>
    <property type="match status" value="1"/>
</dbReference>
<accession>C6XR19</accession>
<dbReference type="Gene3D" id="3.40.50.2300">
    <property type="match status" value="1"/>
</dbReference>
<gene>
    <name evidence="4" type="ordered locus">Hbal_2878</name>
</gene>
<dbReference type="GO" id="GO:0003677">
    <property type="term" value="F:DNA binding"/>
    <property type="evidence" value="ECO:0007669"/>
    <property type="project" value="UniProtKB-KW"/>
</dbReference>
<evidence type="ECO:0000256" key="2">
    <source>
        <dbReference type="PROSITE-ProRule" id="PRU00169"/>
    </source>
</evidence>
<evidence type="ECO:0000313" key="4">
    <source>
        <dbReference type="EMBL" id="ACT60550.1"/>
    </source>
</evidence>
<dbReference type="Pfam" id="PF00072">
    <property type="entry name" value="Response_reg"/>
    <property type="match status" value="1"/>
</dbReference>
<dbReference type="InterPro" id="IPR039420">
    <property type="entry name" value="WalR-like"/>
</dbReference>
<dbReference type="eggNOG" id="COG4753">
    <property type="taxonomic scope" value="Bacteria"/>
</dbReference>